<organism evidence="4 5">
    <name type="scientific">Bacillus cereus</name>
    <dbReference type="NCBI Taxonomy" id="1396"/>
    <lineage>
        <taxon>Bacteria</taxon>
        <taxon>Bacillati</taxon>
        <taxon>Bacillota</taxon>
        <taxon>Bacilli</taxon>
        <taxon>Bacillales</taxon>
        <taxon>Bacillaceae</taxon>
        <taxon>Bacillus</taxon>
        <taxon>Bacillus cereus group</taxon>
    </lineage>
</organism>
<gene>
    <name evidence="4" type="ORF">BKK64_26925</name>
</gene>
<evidence type="ECO:0000313" key="5">
    <source>
        <dbReference type="Proteomes" id="UP000184161"/>
    </source>
</evidence>
<protein>
    <submittedName>
        <fullName evidence="4">Proline iminopeptidase</fullName>
    </submittedName>
</protein>
<dbReference type="Pfam" id="PF00561">
    <property type="entry name" value="Abhydrolase_1"/>
    <property type="match status" value="1"/>
</dbReference>
<dbReference type="GO" id="GO:0016020">
    <property type="term" value="C:membrane"/>
    <property type="evidence" value="ECO:0007669"/>
    <property type="project" value="TreeGrafter"/>
</dbReference>
<evidence type="ECO:0000259" key="3">
    <source>
        <dbReference type="Pfam" id="PF00561"/>
    </source>
</evidence>
<feature type="domain" description="AB hydrolase-1" evidence="3">
    <location>
        <begin position="33"/>
        <end position="279"/>
    </location>
</feature>
<evidence type="ECO:0000313" key="4">
    <source>
        <dbReference type="EMBL" id="OJS92689.1"/>
    </source>
</evidence>
<evidence type="ECO:0000256" key="1">
    <source>
        <dbReference type="ARBA" id="ARBA00010088"/>
    </source>
</evidence>
<comment type="similarity">
    <text evidence="1">Belongs to the peptidase S33 family.</text>
</comment>
<dbReference type="Gene3D" id="3.40.50.1820">
    <property type="entry name" value="alpha/beta hydrolase"/>
    <property type="match status" value="1"/>
</dbReference>
<dbReference type="PRINTS" id="PR00793">
    <property type="entry name" value="PROAMNOPTASE"/>
</dbReference>
<sequence>MNQLMLQDGIHYLKINGIMHWCKVAGTAHNTVPLIIVHGGPGGNHYVFERTLGLKLEGNMTVVYYEQRGCGRSEAPQDDGEYSINTLVEDLEELRKQLHVEKINLLGYSFGGQLCLEYALKYSKNVERMVLQAPSLDDFNDMYTVQIEGFLQVTKGEMKEQILKISKSKIALKEKYNQVWSIVDTENVDRLLFKNEEFAKLNRSLWEESQLSNTGKMSKVIFGTKASLPLIERIKGLEIDTCVIVGAHDYNTGVGMSYRITRQLKNGKLVIFENSGHFPDIEEMDKVCETIIEFLEQKGDIKVEPN</sequence>
<comment type="caution">
    <text evidence="4">The sequence shown here is derived from an EMBL/GenBank/DDBJ whole genome shotgun (WGS) entry which is preliminary data.</text>
</comment>
<dbReference type="SUPFAM" id="SSF53474">
    <property type="entry name" value="alpha/beta-Hydrolases"/>
    <property type="match status" value="1"/>
</dbReference>
<dbReference type="InterPro" id="IPR050266">
    <property type="entry name" value="AB_hydrolase_sf"/>
</dbReference>
<dbReference type="Proteomes" id="UP000184161">
    <property type="component" value="Unassembled WGS sequence"/>
</dbReference>
<dbReference type="InterPro" id="IPR000073">
    <property type="entry name" value="AB_hydrolase_1"/>
</dbReference>
<dbReference type="PANTHER" id="PTHR43798:SF33">
    <property type="entry name" value="HYDROLASE, PUTATIVE (AFU_ORTHOLOGUE AFUA_2G14860)-RELATED"/>
    <property type="match status" value="1"/>
</dbReference>
<accession>A0A9X5V6I6</accession>
<dbReference type="RefSeq" id="WP_065382125.1">
    <property type="nucleotide sequence ID" value="NZ_AP024504.2"/>
</dbReference>
<evidence type="ECO:0000256" key="2">
    <source>
        <dbReference type="ARBA" id="ARBA00022801"/>
    </source>
</evidence>
<dbReference type="PANTHER" id="PTHR43798">
    <property type="entry name" value="MONOACYLGLYCEROL LIPASE"/>
    <property type="match status" value="1"/>
</dbReference>
<name>A0A9X5V6I6_BACCE</name>
<dbReference type="InterPro" id="IPR002410">
    <property type="entry name" value="Peptidase_S33"/>
</dbReference>
<dbReference type="EMBL" id="MLYK01000094">
    <property type="protein sequence ID" value="OJS92689.1"/>
    <property type="molecule type" value="Genomic_DNA"/>
</dbReference>
<keyword evidence="2" id="KW-0378">Hydrolase</keyword>
<proteinExistence type="inferred from homology"/>
<dbReference type="InterPro" id="IPR029058">
    <property type="entry name" value="AB_hydrolase_fold"/>
</dbReference>
<dbReference type="GO" id="GO:0006508">
    <property type="term" value="P:proteolysis"/>
    <property type="evidence" value="ECO:0007669"/>
    <property type="project" value="InterPro"/>
</dbReference>
<dbReference type="AlphaFoldDB" id="A0A9X5V6I6"/>
<dbReference type="GO" id="GO:0004177">
    <property type="term" value="F:aminopeptidase activity"/>
    <property type="evidence" value="ECO:0007669"/>
    <property type="project" value="UniProtKB-EC"/>
</dbReference>
<reference evidence="4 5" key="1">
    <citation type="submission" date="2016-10" db="EMBL/GenBank/DDBJ databases">
        <title>Draft Genome Sequence of one Bacillus cereus strain isolated from pooled breast milk.</title>
        <authorList>
            <person name="Woudstra C."/>
            <person name="Chamoin A."/>
            <person name="Gentil S."/>
            <person name="Rambeloson T."/>
            <person name="Delannoye S."/>
            <person name="Heinnekine J.A."/>
            <person name="Herbin S."/>
            <person name="Fach P."/>
        </authorList>
    </citation>
    <scope>NUCLEOTIDE SEQUENCE [LARGE SCALE GENOMIC DNA]</scope>
    <source>
        <strain evidence="4 5">16SBCL1279</strain>
    </source>
</reference>